<evidence type="ECO:0000256" key="2">
    <source>
        <dbReference type="ARBA" id="ARBA00012438"/>
    </source>
</evidence>
<dbReference type="Pfam" id="PF00512">
    <property type="entry name" value="HisKA"/>
    <property type="match status" value="1"/>
</dbReference>
<dbReference type="EC" id="2.7.13.3" evidence="2"/>
<evidence type="ECO:0000256" key="5">
    <source>
        <dbReference type="ARBA" id="ARBA00022777"/>
    </source>
</evidence>
<dbReference type="InterPro" id="IPR036097">
    <property type="entry name" value="HisK_dim/P_sf"/>
</dbReference>
<dbReference type="InterPro" id="IPR050736">
    <property type="entry name" value="Sensor_HK_Regulatory"/>
</dbReference>
<dbReference type="PANTHER" id="PTHR43711">
    <property type="entry name" value="TWO-COMPONENT HISTIDINE KINASE"/>
    <property type="match status" value="1"/>
</dbReference>
<evidence type="ECO:0000256" key="6">
    <source>
        <dbReference type="ARBA" id="ARBA00023012"/>
    </source>
</evidence>
<dbReference type="RefSeq" id="WP_096600116.1">
    <property type="nucleotide sequence ID" value="NZ_OBEN01000001.1"/>
</dbReference>
<gene>
    <name evidence="8" type="ORF">SAMN06265353_0164</name>
</gene>
<feature type="domain" description="Histidine kinase" evidence="7">
    <location>
        <begin position="137"/>
        <end position="341"/>
    </location>
</feature>
<dbReference type="Pfam" id="PF13426">
    <property type="entry name" value="PAS_9"/>
    <property type="match status" value="1"/>
</dbReference>
<dbReference type="Gene3D" id="3.30.450.20">
    <property type="entry name" value="PAS domain"/>
    <property type="match status" value="1"/>
</dbReference>
<comment type="catalytic activity">
    <reaction evidence="1">
        <text>ATP + protein L-histidine = ADP + protein N-phospho-L-histidine.</text>
        <dbReference type="EC" id="2.7.13.3"/>
    </reaction>
</comment>
<dbReference type="AlphaFoldDB" id="A0A285NNZ4"/>
<dbReference type="SMART" id="SM00387">
    <property type="entry name" value="HATPase_c"/>
    <property type="match status" value="1"/>
</dbReference>
<dbReference type="InterPro" id="IPR003661">
    <property type="entry name" value="HisK_dim/P_dom"/>
</dbReference>
<keyword evidence="5 8" id="KW-0418">Kinase</keyword>
<dbReference type="PROSITE" id="PS50109">
    <property type="entry name" value="HIS_KIN"/>
    <property type="match status" value="1"/>
</dbReference>
<name>A0A285NNZ4_9AQUI</name>
<reference evidence="9" key="1">
    <citation type="submission" date="2017-09" db="EMBL/GenBank/DDBJ databases">
        <authorList>
            <person name="Varghese N."/>
            <person name="Submissions S."/>
        </authorList>
    </citation>
    <scope>NUCLEOTIDE SEQUENCE [LARGE SCALE GENOMIC DNA]</scope>
    <source>
        <strain evidence="9">DSM 2913</strain>
    </source>
</reference>
<dbReference type="PANTHER" id="PTHR43711:SF28">
    <property type="entry name" value="SENSOR HISTIDINE KINASE YXDK"/>
    <property type="match status" value="1"/>
</dbReference>
<proteinExistence type="predicted"/>
<evidence type="ECO:0000313" key="9">
    <source>
        <dbReference type="Proteomes" id="UP000218627"/>
    </source>
</evidence>
<dbReference type="CDD" id="cd00075">
    <property type="entry name" value="HATPase"/>
    <property type="match status" value="1"/>
</dbReference>
<dbReference type="NCBIfam" id="TIGR00229">
    <property type="entry name" value="sensory_box"/>
    <property type="match status" value="1"/>
</dbReference>
<organism evidence="8 9">
    <name type="scientific">Hydrogenobacter hydrogenophilus</name>
    <dbReference type="NCBI Taxonomy" id="35835"/>
    <lineage>
        <taxon>Bacteria</taxon>
        <taxon>Pseudomonadati</taxon>
        <taxon>Aquificota</taxon>
        <taxon>Aquificia</taxon>
        <taxon>Aquificales</taxon>
        <taxon>Aquificaceae</taxon>
        <taxon>Hydrogenobacter</taxon>
    </lineage>
</organism>
<dbReference type="SMART" id="SM00388">
    <property type="entry name" value="HisKA"/>
    <property type="match status" value="1"/>
</dbReference>
<keyword evidence="3" id="KW-0597">Phosphoprotein</keyword>
<sequence>MEGFHIFDAFEEEVVVISKDYKILYANEKYAKDMGYSSKEEVIGKECFRISHYRDEPCDGECHPCPLKEIEKTGKAVNVIHTHYTHDKDEFPVEICAYPLKNGSVLQIIRNIKNDKEKYYLFSLSQRLSSISYLALGVAHQINTPLNIIYTCVQILEKEYGEKEEIERIKEAVCTCKDYISKLLLMVRNSKERSLVDIRKAVEDCVELLSIYAEDRGVIIEKNVQECGFVLGSEADLRHVITNLLVNAIDVSDTGKKVYVKTSVNGSYAMIEVQDEGPGIHPEELSKIFLPFYQGKARKNKDGCGLGLAIVNSVLKDMGGSVHVDSQLGRGSTFVVKLPLL</sequence>
<dbReference type="SUPFAM" id="SSF47384">
    <property type="entry name" value="Homodimeric domain of signal transducing histidine kinase"/>
    <property type="match status" value="1"/>
</dbReference>
<dbReference type="Gene3D" id="1.10.287.130">
    <property type="match status" value="1"/>
</dbReference>
<dbReference type="InterPro" id="IPR000014">
    <property type="entry name" value="PAS"/>
</dbReference>
<evidence type="ECO:0000313" key="8">
    <source>
        <dbReference type="EMBL" id="SNZ11185.1"/>
    </source>
</evidence>
<keyword evidence="9" id="KW-1185">Reference proteome</keyword>
<evidence type="ECO:0000256" key="1">
    <source>
        <dbReference type="ARBA" id="ARBA00000085"/>
    </source>
</evidence>
<evidence type="ECO:0000256" key="3">
    <source>
        <dbReference type="ARBA" id="ARBA00022553"/>
    </source>
</evidence>
<dbReference type="OrthoDB" id="9784397at2"/>
<dbReference type="InterPro" id="IPR003594">
    <property type="entry name" value="HATPase_dom"/>
</dbReference>
<dbReference type="Pfam" id="PF02518">
    <property type="entry name" value="HATPase_c"/>
    <property type="match status" value="1"/>
</dbReference>
<keyword evidence="4" id="KW-0808">Transferase</keyword>
<dbReference type="Proteomes" id="UP000218627">
    <property type="component" value="Unassembled WGS sequence"/>
</dbReference>
<dbReference type="InterPro" id="IPR035965">
    <property type="entry name" value="PAS-like_dom_sf"/>
</dbReference>
<dbReference type="InterPro" id="IPR005467">
    <property type="entry name" value="His_kinase_dom"/>
</dbReference>
<keyword evidence="6" id="KW-0902">Two-component regulatory system</keyword>
<accession>A0A285NNZ4</accession>
<dbReference type="EMBL" id="OBEN01000001">
    <property type="protein sequence ID" value="SNZ11185.1"/>
    <property type="molecule type" value="Genomic_DNA"/>
</dbReference>
<dbReference type="PRINTS" id="PR00344">
    <property type="entry name" value="BCTRLSENSOR"/>
</dbReference>
<dbReference type="Gene3D" id="3.30.565.10">
    <property type="entry name" value="Histidine kinase-like ATPase, C-terminal domain"/>
    <property type="match status" value="1"/>
</dbReference>
<dbReference type="SUPFAM" id="SSF55874">
    <property type="entry name" value="ATPase domain of HSP90 chaperone/DNA topoisomerase II/histidine kinase"/>
    <property type="match status" value="1"/>
</dbReference>
<evidence type="ECO:0000259" key="7">
    <source>
        <dbReference type="PROSITE" id="PS50109"/>
    </source>
</evidence>
<dbReference type="CDD" id="cd00130">
    <property type="entry name" value="PAS"/>
    <property type="match status" value="1"/>
</dbReference>
<evidence type="ECO:0000256" key="4">
    <source>
        <dbReference type="ARBA" id="ARBA00022679"/>
    </source>
</evidence>
<dbReference type="GO" id="GO:0000155">
    <property type="term" value="F:phosphorelay sensor kinase activity"/>
    <property type="evidence" value="ECO:0007669"/>
    <property type="project" value="InterPro"/>
</dbReference>
<protein>
    <recommendedName>
        <fullName evidence="2">histidine kinase</fullName>
        <ecNumber evidence="2">2.7.13.3</ecNumber>
    </recommendedName>
</protein>
<dbReference type="SUPFAM" id="SSF55785">
    <property type="entry name" value="PYP-like sensor domain (PAS domain)"/>
    <property type="match status" value="1"/>
</dbReference>
<dbReference type="InterPro" id="IPR036890">
    <property type="entry name" value="HATPase_C_sf"/>
</dbReference>
<dbReference type="InterPro" id="IPR004358">
    <property type="entry name" value="Sig_transdc_His_kin-like_C"/>
</dbReference>